<protein>
    <submittedName>
        <fullName evidence="1">Uncharacterized protein</fullName>
    </submittedName>
</protein>
<gene>
    <name evidence="1" type="ORF">NOXIFER_242</name>
</gene>
<evidence type="ECO:0000313" key="2">
    <source>
        <dbReference type="Proteomes" id="UP000224829"/>
    </source>
</evidence>
<evidence type="ECO:0000313" key="1">
    <source>
        <dbReference type="EMBL" id="ARV77407.1"/>
    </source>
</evidence>
<accession>A0A1Y0T3F0</accession>
<dbReference type="Proteomes" id="UP000224829">
    <property type="component" value="Segment"/>
</dbReference>
<organism evidence="1 2">
    <name type="scientific">Pseudomonas phage Noxifer</name>
    <dbReference type="NCBI Taxonomy" id="2006684"/>
    <lineage>
        <taxon>Viruses</taxon>
        <taxon>Duplodnaviria</taxon>
        <taxon>Heunggongvirae</taxon>
        <taxon>Uroviricota</taxon>
        <taxon>Caudoviricetes</taxon>
        <taxon>Chimalliviridae</taxon>
        <taxon>Noxifervirus</taxon>
        <taxon>Noxifervirus noxifer</taxon>
    </lineage>
</organism>
<proteinExistence type="predicted"/>
<name>A0A1Y0T3F0_9CAUD</name>
<reference evidence="1 2" key="1">
    <citation type="submission" date="2017-05" db="EMBL/GenBank/DDBJ databases">
        <authorList>
            <person name="Song R."/>
            <person name="Chenine A.L."/>
            <person name="Ruprecht R.M."/>
        </authorList>
    </citation>
    <scope>NUCLEOTIDE SEQUENCE [LARGE SCALE GENOMIC DNA]</scope>
</reference>
<dbReference type="EMBL" id="MF063068">
    <property type="protein sequence ID" value="ARV77407.1"/>
    <property type="molecule type" value="Genomic_DNA"/>
</dbReference>
<keyword evidence="2" id="KW-1185">Reference proteome</keyword>
<sequence>MPQIKGDSIYLDIDGEANVRLDLFPRDQPLDIDLIITGTQITDNEDDSTDMVNAYFRASKQQPDGSWKEMRGNDFSYAFQRQAQPQLDALGQEHSGPWLCNQHHDYKYTHIPLHLPRELNKDIFKNPLGKKDV</sequence>